<dbReference type="EMBL" id="SRXT01000006">
    <property type="protein sequence ID" value="TGX52303.1"/>
    <property type="molecule type" value="Genomic_DNA"/>
</dbReference>
<keyword evidence="8" id="KW-1185">Reference proteome</keyword>
<dbReference type="PANTHER" id="PTHR34858">
    <property type="entry name" value="CYSO-CYSTEINE PEPTIDASE"/>
    <property type="match status" value="1"/>
</dbReference>
<feature type="domain" description="MPN" evidence="6">
    <location>
        <begin position="3"/>
        <end position="132"/>
    </location>
</feature>
<dbReference type="GO" id="GO:0008270">
    <property type="term" value="F:zinc ion binding"/>
    <property type="evidence" value="ECO:0007669"/>
    <property type="project" value="TreeGrafter"/>
</dbReference>
<dbReference type="OrthoDB" id="9802958at2"/>
<keyword evidence="4" id="KW-0862">Zinc</keyword>
<evidence type="ECO:0000256" key="2">
    <source>
        <dbReference type="ARBA" id="ARBA00022723"/>
    </source>
</evidence>
<dbReference type="GO" id="GO:0006508">
    <property type="term" value="P:proteolysis"/>
    <property type="evidence" value="ECO:0007669"/>
    <property type="project" value="UniProtKB-KW"/>
</dbReference>
<proteinExistence type="predicted"/>
<evidence type="ECO:0000259" key="6">
    <source>
        <dbReference type="PROSITE" id="PS50249"/>
    </source>
</evidence>
<dbReference type="GO" id="GO:0008235">
    <property type="term" value="F:metalloexopeptidase activity"/>
    <property type="evidence" value="ECO:0007669"/>
    <property type="project" value="TreeGrafter"/>
</dbReference>
<dbReference type="InterPro" id="IPR051929">
    <property type="entry name" value="VirAsm_ModProt"/>
</dbReference>
<dbReference type="SUPFAM" id="SSF102712">
    <property type="entry name" value="JAB1/MPN domain"/>
    <property type="match status" value="1"/>
</dbReference>
<evidence type="ECO:0000313" key="7">
    <source>
        <dbReference type="EMBL" id="TGX52303.1"/>
    </source>
</evidence>
<evidence type="ECO:0000256" key="1">
    <source>
        <dbReference type="ARBA" id="ARBA00022670"/>
    </source>
</evidence>
<dbReference type="Proteomes" id="UP000306147">
    <property type="component" value="Unassembled WGS sequence"/>
</dbReference>
<evidence type="ECO:0000313" key="8">
    <source>
        <dbReference type="Proteomes" id="UP000306147"/>
    </source>
</evidence>
<name>A0A4S1X980_9SPHN</name>
<evidence type="ECO:0000256" key="5">
    <source>
        <dbReference type="ARBA" id="ARBA00023049"/>
    </source>
</evidence>
<accession>A0A4S1X980</accession>
<dbReference type="PROSITE" id="PS50249">
    <property type="entry name" value="MPN"/>
    <property type="match status" value="1"/>
</dbReference>
<evidence type="ECO:0000256" key="3">
    <source>
        <dbReference type="ARBA" id="ARBA00022801"/>
    </source>
</evidence>
<comment type="caution">
    <text evidence="7">The sequence shown here is derived from an EMBL/GenBank/DDBJ whole genome shotgun (WGS) entry which is preliminary data.</text>
</comment>
<keyword evidence="1" id="KW-0645">Protease</keyword>
<evidence type="ECO:0000256" key="4">
    <source>
        <dbReference type="ARBA" id="ARBA00022833"/>
    </source>
</evidence>
<dbReference type="InterPro" id="IPR037518">
    <property type="entry name" value="MPN"/>
</dbReference>
<protein>
    <submittedName>
        <fullName evidence="7">M67 family peptidase</fullName>
    </submittedName>
</protein>
<keyword evidence="2" id="KW-0479">Metal-binding</keyword>
<dbReference type="Pfam" id="PF14464">
    <property type="entry name" value="Prok-JAB"/>
    <property type="match status" value="1"/>
</dbReference>
<dbReference type="PANTHER" id="PTHR34858:SF1">
    <property type="entry name" value="CYSO-CYSTEINE PEPTIDASE"/>
    <property type="match status" value="1"/>
</dbReference>
<dbReference type="AlphaFoldDB" id="A0A4S1X980"/>
<keyword evidence="3" id="KW-0378">Hydrolase</keyword>
<organism evidence="7 8">
    <name type="scientific">Sphingomonas gei</name>
    <dbReference type="NCBI Taxonomy" id="1395960"/>
    <lineage>
        <taxon>Bacteria</taxon>
        <taxon>Pseudomonadati</taxon>
        <taxon>Pseudomonadota</taxon>
        <taxon>Alphaproteobacteria</taxon>
        <taxon>Sphingomonadales</taxon>
        <taxon>Sphingomonadaceae</taxon>
        <taxon>Sphingomonas</taxon>
    </lineage>
</organism>
<gene>
    <name evidence="7" type="ORF">E5A73_16035</name>
</gene>
<dbReference type="Gene3D" id="3.40.140.10">
    <property type="entry name" value="Cytidine Deaminase, domain 2"/>
    <property type="match status" value="1"/>
</dbReference>
<dbReference type="CDD" id="cd08070">
    <property type="entry name" value="MPN_like"/>
    <property type="match status" value="1"/>
</dbReference>
<keyword evidence="5" id="KW-0482">Metalloprotease</keyword>
<reference evidence="7 8" key="1">
    <citation type="submission" date="2019-04" db="EMBL/GenBank/DDBJ databases">
        <title>Sphingomonas psychrotolerans sp. nov., isolated from soil in the Tianshan Mountains, Xinjiang, China.</title>
        <authorList>
            <person name="Luo Y."/>
            <person name="Sheng H."/>
        </authorList>
    </citation>
    <scope>NUCLEOTIDE SEQUENCE [LARGE SCALE GENOMIC DNA]</scope>
    <source>
        <strain evidence="7 8">ZFGT-11</strain>
    </source>
</reference>
<dbReference type="InterPro" id="IPR028090">
    <property type="entry name" value="JAB_dom_prok"/>
</dbReference>
<sequence length="142" mass="14857">MTTCISRSVLIGTRRISADLAPREACGLLFGSADAITAMQGVENVAEDPERRFEIDPAALFAALRAERAGGPRIAGYWHSHPSGDPTPSATDAAMAAADGKLWLIVAGEAASLWRTSAAGALHGRFDAVPVIVDEEPGASEW</sequence>